<accession>A0A4Y2KTY6</accession>
<dbReference type="Proteomes" id="UP000499080">
    <property type="component" value="Unassembled WGS sequence"/>
</dbReference>
<reference evidence="2 3" key="1">
    <citation type="journal article" date="2019" name="Sci. Rep.">
        <title>Orb-weaving spider Araneus ventricosus genome elucidates the spidroin gene catalogue.</title>
        <authorList>
            <person name="Kono N."/>
            <person name="Nakamura H."/>
            <person name="Ohtoshi R."/>
            <person name="Moran D.A.P."/>
            <person name="Shinohara A."/>
            <person name="Yoshida Y."/>
            <person name="Fujiwara M."/>
            <person name="Mori M."/>
            <person name="Tomita M."/>
            <person name="Arakawa K."/>
        </authorList>
    </citation>
    <scope>NUCLEOTIDE SEQUENCE [LARGE SCALE GENOMIC DNA]</scope>
</reference>
<dbReference type="AlphaFoldDB" id="A0A4Y2KTY6"/>
<evidence type="ECO:0000313" key="3">
    <source>
        <dbReference type="Proteomes" id="UP000499080"/>
    </source>
</evidence>
<feature type="region of interest" description="Disordered" evidence="1">
    <location>
        <begin position="1"/>
        <end position="21"/>
    </location>
</feature>
<evidence type="ECO:0000313" key="2">
    <source>
        <dbReference type="EMBL" id="GBN05480.1"/>
    </source>
</evidence>
<feature type="non-terminal residue" evidence="2">
    <location>
        <position position="21"/>
    </location>
</feature>
<evidence type="ECO:0000256" key="1">
    <source>
        <dbReference type="SAM" id="MobiDB-lite"/>
    </source>
</evidence>
<comment type="caution">
    <text evidence="2">The sequence shown here is derived from an EMBL/GenBank/DDBJ whole genome shotgun (WGS) entry which is preliminary data.</text>
</comment>
<dbReference type="EMBL" id="BGPR01273725">
    <property type="protein sequence ID" value="GBN05480.1"/>
    <property type="molecule type" value="Genomic_DNA"/>
</dbReference>
<proteinExistence type="predicted"/>
<name>A0A4Y2KTY6_ARAVE</name>
<keyword evidence="3" id="KW-1185">Reference proteome</keyword>
<organism evidence="2 3">
    <name type="scientific">Araneus ventricosus</name>
    <name type="common">Orbweaver spider</name>
    <name type="synonym">Epeira ventricosa</name>
    <dbReference type="NCBI Taxonomy" id="182803"/>
    <lineage>
        <taxon>Eukaryota</taxon>
        <taxon>Metazoa</taxon>
        <taxon>Ecdysozoa</taxon>
        <taxon>Arthropoda</taxon>
        <taxon>Chelicerata</taxon>
        <taxon>Arachnida</taxon>
        <taxon>Araneae</taxon>
        <taxon>Araneomorphae</taxon>
        <taxon>Entelegynae</taxon>
        <taxon>Araneoidea</taxon>
        <taxon>Araneidae</taxon>
        <taxon>Araneus</taxon>
    </lineage>
</organism>
<protein>
    <submittedName>
        <fullName evidence="2">Uncharacterized protein</fullName>
    </submittedName>
</protein>
<sequence>MLFRIGFDSSPSIPVDAKPYG</sequence>
<gene>
    <name evidence="2" type="ORF">AVEN_92177_1</name>
</gene>